<dbReference type="AlphaFoldDB" id="A0A9N9Q062"/>
<dbReference type="EMBL" id="CAJVRL010000127">
    <property type="protein sequence ID" value="CAG8962120.1"/>
    <property type="molecule type" value="Genomic_DNA"/>
</dbReference>
<organism evidence="2 3">
    <name type="scientific">Hymenoscyphus fraxineus</name>
    <dbReference type="NCBI Taxonomy" id="746836"/>
    <lineage>
        <taxon>Eukaryota</taxon>
        <taxon>Fungi</taxon>
        <taxon>Dikarya</taxon>
        <taxon>Ascomycota</taxon>
        <taxon>Pezizomycotina</taxon>
        <taxon>Leotiomycetes</taxon>
        <taxon>Helotiales</taxon>
        <taxon>Helotiaceae</taxon>
        <taxon>Hymenoscyphus</taxon>
    </lineage>
</organism>
<reference evidence="2" key="1">
    <citation type="submission" date="2021-07" db="EMBL/GenBank/DDBJ databases">
        <authorList>
            <person name="Durling M."/>
        </authorList>
    </citation>
    <scope>NUCLEOTIDE SEQUENCE</scope>
</reference>
<evidence type="ECO:0000256" key="1">
    <source>
        <dbReference type="SAM" id="Coils"/>
    </source>
</evidence>
<keyword evidence="3" id="KW-1185">Reference proteome</keyword>
<comment type="caution">
    <text evidence="2">The sequence shown here is derived from an EMBL/GenBank/DDBJ whole genome shotgun (WGS) entry which is preliminary data.</text>
</comment>
<accession>A0A9N9Q062</accession>
<feature type="coiled-coil region" evidence="1">
    <location>
        <begin position="58"/>
        <end position="95"/>
    </location>
</feature>
<sequence length="97" mass="11051">MASTSAAKSKSKLKVDTPKAKDFAQYVRTGEVKQSPPTTPKAEEFAQWMRNRQKATISDDAEAQMEYMRYRIQKAQAETAKNKEIIAKLDKARQARQ</sequence>
<dbReference type="OrthoDB" id="3577752at2759"/>
<dbReference type="Proteomes" id="UP000696280">
    <property type="component" value="Unassembled WGS sequence"/>
</dbReference>
<proteinExistence type="predicted"/>
<gene>
    <name evidence="2" type="ORF">HYFRA_00005163</name>
</gene>
<keyword evidence="1" id="KW-0175">Coiled coil</keyword>
<evidence type="ECO:0000313" key="3">
    <source>
        <dbReference type="Proteomes" id="UP000696280"/>
    </source>
</evidence>
<evidence type="ECO:0000313" key="2">
    <source>
        <dbReference type="EMBL" id="CAG8962120.1"/>
    </source>
</evidence>
<protein>
    <submittedName>
        <fullName evidence="2">Uncharacterized protein</fullName>
    </submittedName>
</protein>
<name>A0A9N9Q062_9HELO</name>